<dbReference type="AlphaFoldDB" id="A0A399N9S6"/>
<accession>A0A399N9S6</accession>
<evidence type="ECO:0000313" key="2">
    <source>
        <dbReference type="Proteomes" id="UP000266298"/>
    </source>
</evidence>
<gene>
    <name evidence="1" type="ORF">DZF96_17865</name>
</gene>
<dbReference type="EMBL" id="QWEC01000724">
    <property type="protein sequence ID" value="RII89636.1"/>
    <property type="molecule type" value="Genomic_DNA"/>
</dbReference>
<dbReference type="RefSeq" id="WP_182480836.1">
    <property type="nucleotide sequence ID" value="NZ_QWEC01000724.1"/>
</dbReference>
<organism evidence="1 2">
    <name type="scientific">Clavibacter michiganensis</name>
    <dbReference type="NCBI Taxonomy" id="28447"/>
    <lineage>
        <taxon>Bacteria</taxon>
        <taxon>Bacillati</taxon>
        <taxon>Actinomycetota</taxon>
        <taxon>Actinomycetes</taxon>
        <taxon>Micrococcales</taxon>
        <taxon>Microbacteriaceae</taxon>
        <taxon>Clavibacter</taxon>
    </lineage>
</organism>
<sequence length="122" mass="13147">RIPPRDIPHLNPAPLAVARAVGDAFADADRIEGTAEGAARRFGSRTAVVVALDLDARAHERLAHLRADELLARILDADEDDVDPATVRTVRDALHSPRSATEVMSYIGSITASRISSTWNLT</sequence>
<dbReference type="Proteomes" id="UP000266298">
    <property type="component" value="Unassembled WGS sequence"/>
</dbReference>
<feature type="non-terminal residue" evidence="1">
    <location>
        <position position="1"/>
    </location>
</feature>
<protein>
    <submittedName>
        <fullName evidence="1">Uncharacterized protein</fullName>
    </submittedName>
</protein>
<proteinExistence type="predicted"/>
<comment type="caution">
    <text evidence="1">The sequence shown here is derived from an EMBL/GenBank/DDBJ whole genome shotgun (WGS) entry which is preliminary data.</text>
</comment>
<evidence type="ECO:0000313" key="1">
    <source>
        <dbReference type="EMBL" id="RII89636.1"/>
    </source>
</evidence>
<reference evidence="1 2" key="1">
    <citation type="submission" date="2018-08" db="EMBL/GenBank/DDBJ databases">
        <title>Genome Sequence of Clavibacter michiganensis Subspecies type strains, and the Atypical Peach-Colored Strains Isolated from Tomato.</title>
        <authorList>
            <person name="Osdaghi E."/>
            <person name="Portier P."/>
            <person name="Briand M."/>
            <person name="Jacques M.-A."/>
        </authorList>
    </citation>
    <scope>NUCLEOTIDE SEQUENCE [LARGE SCALE GENOMIC DNA]</scope>
    <source>
        <strain evidence="1 2">CFBP 7493</strain>
    </source>
</reference>
<name>A0A399N9S6_9MICO</name>
<feature type="non-terminal residue" evidence="1">
    <location>
        <position position="122"/>
    </location>
</feature>